<dbReference type="InterPro" id="IPR005000">
    <property type="entry name" value="Aldolase/citrate-lyase_domain"/>
</dbReference>
<evidence type="ECO:0000256" key="2">
    <source>
        <dbReference type="ARBA" id="ARBA00022723"/>
    </source>
</evidence>
<reference evidence="5" key="1">
    <citation type="submission" date="2018-06" db="EMBL/GenBank/DDBJ databases">
        <authorList>
            <person name="Zhirakovskaya E."/>
        </authorList>
    </citation>
    <scope>NUCLEOTIDE SEQUENCE</scope>
</reference>
<dbReference type="GO" id="GO:0016832">
    <property type="term" value="F:aldehyde-lyase activity"/>
    <property type="evidence" value="ECO:0007669"/>
    <property type="project" value="TreeGrafter"/>
</dbReference>
<dbReference type="Pfam" id="PF03328">
    <property type="entry name" value="HpcH_HpaI"/>
    <property type="match status" value="1"/>
</dbReference>
<dbReference type="InterPro" id="IPR040442">
    <property type="entry name" value="Pyrv_kinase-like_dom_sf"/>
</dbReference>
<dbReference type="SUPFAM" id="SSF51621">
    <property type="entry name" value="Phosphoenolpyruvate/pyruvate domain"/>
    <property type="match status" value="1"/>
</dbReference>
<dbReference type="EMBL" id="UOEK01000185">
    <property type="protein sequence ID" value="VAW00333.1"/>
    <property type="molecule type" value="Genomic_DNA"/>
</dbReference>
<dbReference type="Gene3D" id="3.20.20.60">
    <property type="entry name" value="Phosphoenolpyruvate-binding domains"/>
    <property type="match status" value="1"/>
</dbReference>
<sequence length="260" mass="27908">MATLKDRIGSAQPTIGSWIQLGDESLVEILATGPFDWLCVDLEHTTISIDQCGKIIRVADLAGCPTLVRLSGHDPSEIKKVLDAGAAGIIAPMVNTAQEAAAIVSAATYPPRGTRGVGLARAQDYGIGFPKYLDRMERDLVCIMQVEHIDGVNNLDDILAVSGVDGFFIGPYDLSASLGHPGNFEHPDVVSALERVQRTVARPGVLAGIHVVEPDDSKLRRVISDGYRFVAFASDMLFFAHRIDEVSTTIGKIRKQGSAT</sequence>
<organism evidence="5">
    <name type="scientific">hydrothermal vent metagenome</name>
    <dbReference type="NCBI Taxonomy" id="652676"/>
    <lineage>
        <taxon>unclassified sequences</taxon>
        <taxon>metagenomes</taxon>
        <taxon>ecological metagenomes</taxon>
    </lineage>
</organism>
<dbReference type="AlphaFoldDB" id="A0A3B0S8R0"/>
<dbReference type="InterPro" id="IPR050251">
    <property type="entry name" value="HpcH-HpaI_aldolase"/>
</dbReference>
<feature type="domain" description="HpcH/HpaI aldolase/citrate lyase" evidence="4">
    <location>
        <begin position="15"/>
        <end position="240"/>
    </location>
</feature>
<evidence type="ECO:0000256" key="1">
    <source>
        <dbReference type="ARBA" id="ARBA00005568"/>
    </source>
</evidence>
<keyword evidence="3 5" id="KW-0456">Lyase</keyword>
<evidence type="ECO:0000256" key="3">
    <source>
        <dbReference type="ARBA" id="ARBA00023239"/>
    </source>
</evidence>
<dbReference type="PANTHER" id="PTHR30502">
    <property type="entry name" value="2-KETO-3-DEOXY-L-RHAMNONATE ALDOLASE"/>
    <property type="match status" value="1"/>
</dbReference>
<dbReference type="GO" id="GO:0005737">
    <property type="term" value="C:cytoplasm"/>
    <property type="evidence" value="ECO:0007669"/>
    <property type="project" value="TreeGrafter"/>
</dbReference>
<comment type="similarity">
    <text evidence="1">Belongs to the HpcH/HpaI aldolase family.</text>
</comment>
<dbReference type="GO" id="GO:0046872">
    <property type="term" value="F:metal ion binding"/>
    <property type="evidence" value="ECO:0007669"/>
    <property type="project" value="UniProtKB-KW"/>
</dbReference>
<proteinExistence type="inferred from homology"/>
<name>A0A3B0S8R0_9ZZZZ</name>
<evidence type="ECO:0000259" key="4">
    <source>
        <dbReference type="Pfam" id="PF03328"/>
    </source>
</evidence>
<dbReference type="PANTHER" id="PTHR30502:SF0">
    <property type="entry name" value="PHOSPHOENOLPYRUVATE CARBOXYLASE FAMILY PROTEIN"/>
    <property type="match status" value="1"/>
</dbReference>
<protein>
    <submittedName>
        <fullName evidence="5">2,4-dihydroxyhept-2-ene-1,7-dioic acid aldolase</fullName>
        <ecNumber evidence="5">4.1.2.52</ecNumber>
    </submittedName>
</protein>
<dbReference type="EC" id="4.1.2.52" evidence="5"/>
<gene>
    <name evidence="5" type="ORF">MNBD_ACTINO02-3147</name>
</gene>
<keyword evidence="2" id="KW-0479">Metal-binding</keyword>
<evidence type="ECO:0000313" key="5">
    <source>
        <dbReference type="EMBL" id="VAW00333.1"/>
    </source>
</evidence>
<dbReference type="InterPro" id="IPR015813">
    <property type="entry name" value="Pyrv/PenolPyrv_kinase-like_dom"/>
</dbReference>
<accession>A0A3B0S8R0</accession>